<keyword evidence="2" id="KW-1185">Reference proteome</keyword>
<evidence type="ECO:0000313" key="1">
    <source>
        <dbReference type="EMBL" id="KAH6932146.1"/>
    </source>
</evidence>
<evidence type="ECO:0000313" key="2">
    <source>
        <dbReference type="Proteomes" id="UP000821845"/>
    </source>
</evidence>
<comment type="caution">
    <text evidence="1">The sequence shown here is derived from an EMBL/GenBank/DDBJ whole genome shotgun (WGS) entry which is preliminary data.</text>
</comment>
<protein>
    <submittedName>
        <fullName evidence="1">Uncharacterized protein</fullName>
    </submittedName>
</protein>
<accession>A0ACB7SB10</accession>
<dbReference type="EMBL" id="CM023484">
    <property type="protein sequence ID" value="KAH6932146.1"/>
    <property type="molecule type" value="Genomic_DNA"/>
</dbReference>
<reference evidence="1" key="1">
    <citation type="submission" date="2020-05" db="EMBL/GenBank/DDBJ databases">
        <title>Large-scale comparative analyses of tick genomes elucidate their genetic diversity and vector capacities.</title>
        <authorList>
            <person name="Jia N."/>
            <person name="Wang J."/>
            <person name="Shi W."/>
            <person name="Du L."/>
            <person name="Sun Y."/>
            <person name="Zhan W."/>
            <person name="Jiang J."/>
            <person name="Wang Q."/>
            <person name="Zhang B."/>
            <person name="Ji P."/>
            <person name="Sakyi L.B."/>
            <person name="Cui X."/>
            <person name="Yuan T."/>
            <person name="Jiang B."/>
            <person name="Yang W."/>
            <person name="Lam T.T.-Y."/>
            <person name="Chang Q."/>
            <person name="Ding S."/>
            <person name="Wang X."/>
            <person name="Zhu J."/>
            <person name="Ruan X."/>
            <person name="Zhao L."/>
            <person name="Wei J."/>
            <person name="Que T."/>
            <person name="Du C."/>
            <person name="Cheng J."/>
            <person name="Dai P."/>
            <person name="Han X."/>
            <person name="Huang E."/>
            <person name="Gao Y."/>
            <person name="Liu J."/>
            <person name="Shao H."/>
            <person name="Ye R."/>
            <person name="Li L."/>
            <person name="Wei W."/>
            <person name="Wang X."/>
            <person name="Wang C."/>
            <person name="Yang T."/>
            <person name="Huo Q."/>
            <person name="Li W."/>
            <person name="Guo W."/>
            <person name="Chen H."/>
            <person name="Zhou L."/>
            <person name="Ni X."/>
            <person name="Tian J."/>
            <person name="Zhou Y."/>
            <person name="Sheng Y."/>
            <person name="Liu T."/>
            <person name="Pan Y."/>
            <person name="Xia L."/>
            <person name="Li J."/>
            <person name="Zhao F."/>
            <person name="Cao W."/>
        </authorList>
    </citation>
    <scope>NUCLEOTIDE SEQUENCE</scope>
    <source>
        <strain evidence="1">Hyas-2018</strain>
    </source>
</reference>
<organism evidence="1 2">
    <name type="scientific">Hyalomma asiaticum</name>
    <name type="common">Tick</name>
    <dbReference type="NCBI Taxonomy" id="266040"/>
    <lineage>
        <taxon>Eukaryota</taxon>
        <taxon>Metazoa</taxon>
        <taxon>Ecdysozoa</taxon>
        <taxon>Arthropoda</taxon>
        <taxon>Chelicerata</taxon>
        <taxon>Arachnida</taxon>
        <taxon>Acari</taxon>
        <taxon>Parasitiformes</taxon>
        <taxon>Ixodida</taxon>
        <taxon>Ixodoidea</taxon>
        <taxon>Ixodidae</taxon>
        <taxon>Hyalomminae</taxon>
        <taxon>Hyalomma</taxon>
    </lineage>
</organism>
<gene>
    <name evidence="1" type="ORF">HPB50_003049</name>
</gene>
<proteinExistence type="predicted"/>
<name>A0ACB7SB10_HYAAI</name>
<sequence>MTMRLHSTLYNACACGLRLNCPVALLRQPWHVRLQLSSRTYFLVICDVNGCTIPRMPAHDGLRLNCPVAPACDSLGMCDCSLIIAPLTSWSYVTSTAAPYRARRCAVACSADSINAVDPASLVSGQDGSSTDRMLNRVLLFMQFLCCSPWIFIAGLLPQGFLPDQTTDHAMHSTPLPMPAHDGLRLNCPVAPACDSFGMCDCSLIIAPLASWSYVTSTAAPYRARRCAVACSADSIYTVDPASLVSGQDGSSTDRMLNRVLLFMQRTANRKVQTMAPRKPYTLLIDGVPRDPHYDPEMFRSSINLPAGSEDLILYAYPKSGTHWLLYITQSILKGGKSAQTYEEFSKNMRFLGGMEIEGWQPDIPLRLFSTHLSPRKDTMTKQAKYVYLARNPWDVCVSLFHMVKEFSAYRFQDGTFDEFFDDFFEGDAAGHGSYFDHVVAGYSLRNVPNFLFLTYEELLRDTRTTVVKLARFLGEKYAADMEADDSILQNVLDCCRADKLRRVLVLDTNIPTSELSAAESRCGGMTFRDGYEGDPRKYSFVRKGIIGSWKGYFSPAQLRRMEARIQQVEKTSAVMDIWRDERENARAVAELTKPQRAQED</sequence>
<dbReference type="Proteomes" id="UP000821845">
    <property type="component" value="Chromosome 4"/>
</dbReference>